<proteinExistence type="predicted"/>
<dbReference type="RefSeq" id="WP_111417824.1">
    <property type="nucleotide sequence ID" value="NZ_NPEX01000018.1"/>
</dbReference>
<dbReference type="InterPro" id="IPR008893">
    <property type="entry name" value="WGR_domain"/>
</dbReference>
<dbReference type="SUPFAM" id="SSF142921">
    <property type="entry name" value="WGR domain-like"/>
    <property type="match status" value="1"/>
</dbReference>
<reference evidence="2 3" key="1">
    <citation type="submission" date="2017-07" db="EMBL/GenBank/DDBJ databases">
        <title>Draft Genome Sequences of Select Purple Nonsulfur Bacteria.</title>
        <authorList>
            <person name="Lasarre B."/>
            <person name="Mckinlay J.B."/>
        </authorList>
    </citation>
    <scope>NUCLEOTIDE SEQUENCE [LARGE SCALE GENOMIC DNA]</scope>
    <source>
        <strain evidence="2 3">DSM 5909</strain>
    </source>
</reference>
<sequence length="89" mass="10162">MTVVHLTRIDLAQNLERFYRLDVQPDLFGGWSLVREWGRIGRPGTVRITSFGTISEAEAVRIQLWHAKKRRGYNNSEGSAQGSFLRPSC</sequence>
<dbReference type="AlphaFoldDB" id="A0A327L618"/>
<dbReference type="Pfam" id="PF05406">
    <property type="entry name" value="WGR"/>
    <property type="match status" value="1"/>
</dbReference>
<feature type="domain" description="WGR" evidence="1">
    <location>
        <begin position="1"/>
        <end position="89"/>
    </location>
</feature>
<organism evidence="2 3">
    <name type="scientific">Rhodoplanes roseus</name>
    <dbReference type="NCBI Taxonomy" id="29409"/>
    <lineage>
        <taxon>Bacteria</taxon>
        <taxon>Pseudomonadati</taxon>
        <taxon>Pseudomonadota</taxon>
        <taxon>Alphaproteobacteria</taxon>
        <taxon>Hyphomicrobiales</taxon>
        <taxon>Nitrobacteraceae</taxon>
        <taxon>Rhodoplanes</taxon>
    </lineage>
</organism>
<name>A0A327L618_9BRAD</name>
<protein>
    <recommendedName>
        <fullName evidence="1">WGR domain-containing protein</fullName>
    </recommendedName>
</protein>
<dbReference type="InterPro" id="IPR036930">
    <property type="entry name" value="WGR_dom_sf"/>
</dbReference>
<evidence type="ECO:0000313" key="2">
    <source>
        <dbReference type="EMBL" id="RAI45323.1"/>
    </source>
</evidence>
<comment type="caution">
    <text evidence="2">The sequence shown here is derived from an EMBL/GenBank/DDBJ whole genome shotgun (WGS) entry which is preliminary data.</text>
</comment>
<gene>
    <name evidence="2" type="ORF">CH341_04405</name>
</gene>
<evidence type="ECO:0000313" key="3">
    <source>
        <dbReference type="Proteomes" id="UP000249130"/>
    </source>
</evidence>
<dbReference type="Proteomes" id="UP000249130">
    <property type="component" value="Unassembled WGS sequence"/>
</dbReference>
<accession>A0A327L618</accession>
<dbReference type="EMBL" id="NPEX01000018">
    <property type="protein sequence ID" value="RAI45323.1"/>
    <property type="molecule type" value="Genomic_DNA"/>
</dbReference>
<evidence type="ECO:0000259" key="1">
    <source>
        <dbReference type="PROSITE" id="PS51977"/>
    </source>
</evidence>
<dbReference type="SMART" id="SM00773">
    <property type="entry name" value="WGR"/>
    <property type="match status" value="1"/>
</dbReference>
<dbReference type="OrthoDB" id="5801306at2"/>
<dbReference type="CDD" id="cd07996">
    <property type="entry name" value="WGR_MMR_like"/>
    <property type="match status" value="1"/>
</dbReference>
<dbReference type="Gene3D" id="2.20.140.10">
    <property type="entry name" value="WGR domain"/>
    <property type="match status" value="1"/>
</dbReference>
<keyword evidence="3" id="KW-1185">Reference proteome</keyword>
<dbReference type="InterPro" id="IPR049809">
    <property type="entry name" value="YehF/YfeS-like_WGR"/>
</dbReference>
<dbReference type="PROSITE" id="PS51977">
    <property type="entry name" value="WGR"/>
    <property type="match status" value="1"/>
</dbReference>